<evidence type="ECO:0000313" key="1">
    <source>
        <dbReference type="EMBL" id="TGO03303.1"/>
    </source>
</evidence>
<keyword evidence="2" id="KW-1185">Reference proteome</keyword>
<dbReference type="Proteomes" id="UP000030428">
    <property type="component" value="Unassembled WGS sequence"/>
</dbReference>
<reference evidence="1 2" key="1">
    <citation type="journal article" date="2016" name="Front. Microbiol.">
        <title>Single-Cell (Meta-)Genomics of a Dimorphic Candidatus Thiomargarita nelsonii Reveals Genomic Plasticity.</title>
        <authorList>
            <person name="Flood B.E."/>
            <person name="Fliss P."/>
            <person name="Jones D.S."/>
            <person name="Dick G.J."/>
            <person name="Jain S."/>
            <person name="Kaster A.K."/>
            <person name="Winkel M."/>
            <person name="Mussmann M."/>
            <person name="Bailey J."/>
        </authorList>
    </citation>
    <scope>NUCLEOTIDE SEQUENCE [LARGE SCALE GENOMIC DNA]</scope>
    <source>
        <strain evidence="1">Hydrate Ridge</strain>
    </source>
</reference>
<dbReference type="Gene3D" id="3.20.20.370">
    <property type="entry name" value="Glycoside hydrolase/deacetylase"/>
    <property type="match status" value="1"/>
</dbReference>
<accession>A0A4E0QR40</accession>
<protein>
    <submittedName>
        <fullName evidence="1">Uncharacterized protein</fullName>
    </submittedName>
</protein>
<dbReference type="AlphaFoldDB" id="A0A4E0QR40"/>
<dbReference type="InterPro" id="IPR011330">
    <property type="entry name" value="Glyco_hydro/deAcase_b/a-brl"/>
</dbReference>
<comment type="caution">
    <text evidence="1">The sequence shown here is derived from an EMBL/GenBank/DDBJ whole genome shotgun (WGS) entry which is preliminary data.</text>
</comment>
<sequence>MKKDSDYGALVISLDFELHWGMREKRTTTGNYRQNLLGVREVIPKMLSIFEEFGISATWATVGFLFANSKQELESFSPTVKPLYDDAKLFPYREEIGQDEKADPFHYAPSLIKAIQRTPRQEIATHTFSHYYCLEPGQTKASFEADLKSAIAIDDGLKSIVFPRNQHNPDYEDILLEAGIICYRGNQPTWMYRPSFERENSKTLRRAARLIDTYLPIAGSHTIKWENIRQHNGICNVPASIFLRSYSPRLKGLEKLRLRRITQSIKKAAISHKIVHLWWHPHNFGVFIDENMAVLRAILNEFKHCQQNYGMRSMSMAEVALTAQKGKNTVFGTPKTKNEKI</sequence>
<dbReference type="SUPFAM" id="SSF88713">
    <property type="entry name" value="Glycoside hydrolase/deacetylase"/>
    <property type="match status" value="1"/>
</dbReference>
<dbReference type="GO" id="GO:0005975">
    <property type="term" value="P:carbohydrate metabolic process"/>
    <property type="evidence" value="ECO:0007669"/>
    <property type="project" value="InterPro"/>
</dbReference>
<evidence type="ECO:0000313" key="2">
    <source>
        <dbReference type="Proteomes" id="UP000030428"/>
    </source>
</evidence>
<dbReference type="EMBL" id="JSZA02000027">
    <property type="protein sequence ID" value="TGO03303.1"/>
    <property type="molecule type" value="Genomic_DNA"/>
</dbReference>
<proteinExistence type="predicted"/>
<gene>
    <name evidence="1" type="ORF">PN36_08990</name>
</gene>
<organism evidence="1 2">
    <name type="scientific">Candidatus Thiomargarita nelsonii</name>
    <dbReference type="NCBI Taxonomy" id="1003181"/>
    <lineage>
        <taxon>Bacteria</taxon>
        <taxon>Pseudomonadati</taxon>
        <taxon>Pseudomonadota</taxon>
        <taxon>Gammaproteobacteria</taxon>
        <taxon>Thiotrichales</taxon>
        <taxon>Thiotrichaceae</taxon>
        <taxon>Thiomargarita</taxon>
    </lineage>
</organism>
<name>A0A4E0QR40_9GAMM</name>
<dbReference type="CDD" id="cd10929">
    <property type="entry name" value="CE4_u5"/>
    <property type="match status" value="1"/>
</dbReference>